<comment type="caution">
    <text evidence="1">The sequence shown here is derived from an EMBL/GenBank/DDBJ whole genome shotgun (WGS) entry which is preliminary data.</text>
</comment>
<dbReference type="EMBL" id="VCEJ01000002">
    <property type="protein sequence ID" value="TLV02470.1"/>
    <property type="molecule type" value="Genomic_DNA"/>
</dbReference>
<evidence type="ECO:0000313" key="2">
    <source>
        <dbReference type="Proteomes" id="UP000306402"/>
    </source>
</evidence>
<sequence>MNRALAFQVLMLLALNTEAKDNSHKNIGSLEWTIFPLKDGRLRVNINNNLKMKLIVMVKSFEGKTIQQNYIGKRPVKTAINYDISELKDGDYEICIYSKRMMENKHFHIENISVQQHRLLSVR</sequence>
<proteinExistence type="predicted"/>
<name>A0A5R9L2I9_9BACT</name>
<evidence type="ECO:0008006" key="3">
    <source>
        <dbReference type="Google" id="ProtNLM"/>
    </source>
</evidence>
<dbReference type="Proteomes" id="UP000306402">
    <property type="component" value="Unassembled WGS sequence"/>
</dbReference>
<accession>A0A5R9L2I9</accession>
<dbReference type="AlphaFoldDB" id="A0A5R9L2I9"/>
<evidence type="ECO:0000313" key="1">
    <source>
        <dbReference type="EMBL" id="TLV02470.1"/>
    </source>
</evidence>
<protein>
    <recommendedName>
        <fullName evidence="3">T9SS type A sorting domain-containing protein</fullName>
    </recommendedName>
</protein>
<keyword evidence="2" id="KW-1185">Reference proteome</keyword>
<gene>
    <name evidence="1" type="ORF">FEN17_02240</name>
</gene>
<organism evidence="1 2">
    <name type="scientific">Dyadobacter luticola</name>
    <dbReference type="NCBI Taxonomy" id="1979387"/>
    <lineage>
        <taxon>Bacteria</taxon>
        <taxon>Pseudomonadati</taxon>
        <taxon>Bacteroidota</taxon>
        <taxon>Cytophagia</taxon>
        <taxon>Cytophagales</taxon>
        <taxon>Spirosomataceae</taxon>
        <taxon>Dyadobacter</taxon>
    </lineage>
</organism>
<reference evidence="1 2" key="1">
    <citation type="submission" date="2019-05" db="EMBL/GenBank/DDBJ databases">
        <authorList>
            <person name="Qu J.-H."/>
        </authorList>
    </citation>
    <scope>NUCLEOTIDE SEQUENCE [LARGE SCALE GENOMIC DNA]</scope>
    <source>
        <strain evidence="1 2">T17</strain>
    </source>
</reference>